<feature type="region of interest" description="Disordered" evidence="1">
    <location>
        <begin position="1"/>
        <end position="41"/>
    </location>
</feature>
<protein>
    <submittedName>
        <fullName evidence="2">Uncharacterized protein</fullName>
    </submittedName>
</protein>
<feature type="compositionally biased region" description="Low complexity" evidence="1">
    <location>
        <begin position="1"/>
        <end position="15"/>
    </location>
</feature>
<reference evidence="2 3" key="1">
    <citation type="submission" date="2023-07" db="EMBL/GenBank/DDBJ databases">
        <title>Sequencing the genomes of 1000 actinobacteria strains.</title>
        <authorList>
            <person name="Klenk H.-P."/>
        </authorList>
    </citation>
    <scope>NUCLEOTIDE SEQUENCE [LARGE SCALE GENOMIC DNA]</scope>
    <source>
        <strain evidence="2 3">DSM 44709</strain>
    </source>
</reference>
<organism evidence="2 3">
    <name type="scientific">Catenuloplanes indicus</name>
    <dbReference type="NCBI Taxonomy" id="137267"/>
    <lineage>
        <taxon>Bacteria</taxon>
        <taxon>Bacillati</taxon>
        <taxon>Actinomycetota</taxon>
        <taxon>Actinomycetes</taxon>
        <taxon>Micromonosporales</taxon>
        <taxon>Micromonosporaceae</taxon>
        <taxon>Catenuloplanes</taxon>
    </lineage>
</organism>
<name>A0AAE4B2X3_9ACTN</name>
<feature type="compositionally biased region" description="Polar residues" evidence="1">
    <location>
        <begin position="26"/>
        <end position="41"/>
    </location>
</feature>
<evidence type="ECO:0000313" key="3">
    <source>
        <dbReference type="Proteomes" id="UP001240236"/>
    </source>
</evidence>
<accession>A0AAE4B2X3</accession>
<dbReference type="AlphaFoldDB" id="A0AAE4B2X3"/>
<evidence type="ECO:0000313" key="2">
    <source>
        <dbReference type="EMBL" id="MDQ0369483.1"/>
    </source>
</evidence>
<evidence type="ECO:0000256" key="1">
    <source>
        <dbReference type="SAM" id="MobiDB-lite"/>
    </source>
</evidence>
<gene>
    <name evidence="2" type="ORF">J2S42_006152</name>
</gene>
<dbReference type="EMBL" id="JAUSUZ010000001">
    <property type="protein sequence ID" value="MDQ0369483.1"/>
    <property type="molecule type" value="Genomic_DNA"/>
</dbReference>
<keyword evidence="3" id="KW-1185">Reference proteome</keyword>
<sequence length="41" mass="4234">MNPASSTSATHAAIATRRRRGRSSGMKINSTAPYATTVPSA</sequence>
<comment type="caution">
    <text evidence="2">The sequence shown here is derived from an EMBL/GenBank/DDBJ whole genome shotgun (WGS) entry which is preliminary data.</text>
</comment>
<dbReference type="Proteomes" id="UP001240236">
    <property type="component" value="Unassembled WGS sequence"/>
</dbReference>
<proteinExistence type="predicted"/>